<gene>
    <name evidence="4" type="ORF">GCM10012278_26870</name>
</gene>
<evidence type="ECO:0000256" key="1">
    <source>
        <dbReference type="ARBA" id="ARBA00022987"/>
    </source>
</evidence>
<dbReference type="PANTHER" id="PTHR36852">
    <property type="entry name" value="PROTEIN GVPL 2"/>
    <property type="match status" value="1"/>
</dbReference>
<dbReference type="AlphaFoldDB" id="A0A918E5D4"/>
<dbReference type="GO" id="GO:0031411">
    <property type="term" value="C:gas vesicle"/>
    <property type="evidence" value="ECO:0007669"/>
    <property type="project" value="UniProtKB-SubCell"/>
</dbReference>
<dbReference type="Pfam" id="PF06386">
    <property type="entry name" value="GvpL_GvpF"/>
    <property type="match status" value="1"/>
</dbReference>
<keyword evidence="1" id="KW-0304">Gas vesicle</keyword>
<dbReference type="InterPro" id="IPR009430">
    <property type="entry name" value="GvpL/GvpF"/>
</dbReference>
<dbReference type="GO" id="GO:0031412">
    <property type="term" value="P:gas vesicle organization"/>
    <property type="evidence" value="ECO:0007669"/>
    <property type="project" value="InterPro"/>
</dbReference>
<dbReference type="EMBL" id="BMNK01000003">
    <property type="protein sequence ID" value="GGP05816.1"/>
    <property type="molecule type" value="Genomic_DNA"/>
</dbReference>
<reference evidence="4" key="2">
    <citation type="submission" date="2020-09" db="EMBL/GenBank/DDBJ databases">
        <authorList>
            <person name="Sun Q."/>
            <person name="Zhou Y."/>
        </authorList>
    </citation>
    <scope>NUCLEOTIDE SEQUENCE</scope>
    <source>
        <strain evidence="4">CGMCC 4.7430</strain>
    </source>
</reference>
<reference evidence="4" key="1">
    <citation type="journal article" date="2014" name="Int. J. Syst. Evol. Microbiol.">
        <title>Complete genome sequence of Corynebacterium casei LMG S-19264T (=DSM 44701T), isolated from a smear-ripened cheese.</title>
        <authorList>
            <consortium name="US DOE Joint Genome Institute (JGI-PGF)"/>
            <person name="Walter F."/>
            <person name="Albersmeier A."/>
            <person name="Kalinowski J."/>
            <person name="Ruckert C."/>
        </authorList>
    </citation>
    <scope>NUCLEOTIDE SEQUENCE</scope>
    <source>
        <strain evidence="4">CGMCC 4.7430</strain>
    </source>
</reference>
<dbReference type="Proteomes" id="UP000660745">
    <property type="component" value="Unassembled WGS sequence"/>
</dbReference>
<sequence>MAGATTHEAAEVQQRSTGTYIYGLVPADVEVSEDVLGVGDPPGEVRLVRHGEIAALVSEVPLDGRLGTPDDLVAHERLLDATAAEVPVLPLRFGAVMTTPDGVVEELLAPHHDDFLAALNELEGRVEYVVKARYVERAVLGEILAENPEIARLREEIRTQPEELTRQERIDLGQLVEQAIAAKRQADTEALTEDLAALGVLTVERPPSHEHDAAQVAVLIETDREDELEEVVDEFAARSEGRITMRLLGPHAPYDFVATPGEETER</sequence>
<comment type="similarity">
    <text evidence="3">Belongs to the gas vesicle GvpF/GvpL family.</text>
</comment>
<dbReference type="PANTHER" id="PTHR36852:SF1">
    <property type="entry name" value="PROTEIN GVPL 2"/>
    <property type="match status" value="1"/>
</dbReference>
<organism evidence="4 5">
    <name type="scientific">Nonomuraea glycinis</name>
    <dbReference type="NCBI Taxonomy" id="2047744"/>
    <lineage>
        <taxon>Bacteria</taxon>
        <taxon>Bacillati</taxon>
        <taxon>Actinomycetota</taxon>
        <taxon>Actinomycetes</taxon>
        <taxon>Streptosporangiales</taxon>
        <taxon>Streptosporangiaceae</taxon>
        <taxon>Nonomuraea</taxon>
    </lineage>
</organism>
<comment type="subcellular location">
    <subcellularLocation>
        <location evidence="2">Gas vesicle</location>
    </subcellularLocation>
</comment>
<evidence type="ECO:0000256" key="2">
    <source>
        <dbReference type="ARBA" id="ARBA00035108"/>
    </source>
</evidence>
<dbReference type="RefSeq" id="WP_189138844.1">
    <property type="nucleotide sequence ID" value="NZ_BMNK01000003.1"/>
</dbReference>
<evidence type="ECO:0000313" key="5">
    <source>
        <dbReference type="Proteomes" id="UP000660745"/>
    </source>
</evidence>
<name>A0A918E5D4_9ACTN</name>
<comment type="caution">
    <text evidence="4">The sequence shown here is derived from an EMBL/GenBank/DDBJ whole genome shotgun (WGS) entry which is preliminary data.</text>
</comment>
<evidence type="ECO:0000313" key="4">
    <source>
        <dbReference type="EMBL" id="GGP05816.1"/>
    </source>
</evidence>
<protein>
    <submittedName>
        <fullName evidence="4">Gas vesicle protein</fullName>
    </submittedName>
</protein>
<accession>A0A918E5D4</accession>
<keyword evidence="5" id="KW-1185">Reference proteome</keyword>
<evidence type="ECO:0000256" key="3">
    <source>
        <dbReference type="ARBA" id="ARBA00035643"/>
    </source>
</evidence>
<proteinExistence type="inferred from homology"/>